<keyword evidence="2" id="KW-1185">Reference proteome</keyword>
<proteinExistence type="predicted"/>
<reference evidence="1" key="2">
    <citation type="submission" date="2022-01" db="EMBL/GenBank/DDBJ databases">
        <authorList>
            <person name="Yamashiro T."/>
            <person name="Shiraishi A."/>
            <person name="Satake H."/>
            <person name="Nakayama K."/>
        </authorList>
    </citation>
    <scope>NUCLEOTIDE SEQUENCE</scope>
</reference>
<organism evidence="1 2">
    <name type="scientific">Tanacetum coccineum</name>
    <dbReference type="NCBI Taxonomy" id="301880"/>
    <lineage>
        <taxon>Eukaryota</taxon>
        <taxon>Viridiplantae</taxon>
        <taxon>Streptophyta</taxon>
        <taxon>Embryophyta</taxon>
        <taxon>Tracheophyta</taxon>
        <taxon>Spermatophyta</taxon>
        <taxon>Magnoliopsida</taxon>
        <taxon>eudicotyledons</taxon>
        <taxon>Gunneridae</taxon>
        <taxon>Pentapetalae</taxon>
        <taxon>asterids</taxon>
        <taxon>campanulids</taxon>
        <taxon>Asterales</taxon>
        <taxon>Asteraceae</taxon>
        <taxon>Asteroideae</taxon>
        <taxon>Anthemideae</taxon>
        <taxon>Anthemidinae</taxon>
        <taxon>Tanacetum</taxon>
    </lineage>
</organism>
<evidence type="ECO:0000313" key="2">
    <source>
        <dbReference type="Proteomes" id="UP001151760"/>
    </source>
</evidence>
<comment type="caution">
    <text evidence="1">The sequence shown here is derived from an EMBL/GenBank/DDBJ whole genome shotgun (WGS) entry which is preliminary data.</text>
</comment>
<dbReference type="EMBL" id="BQNB010017271">
    <property type="protein sequence ID" value="GJT61240.1"/>
    <property type="molecule type" value="Genomic_DNA"/>
</dbReference>
<protein>
    <submittedName>
        <fullName evidence="1">Uncharacterized protein</fullName>
    </submittedName>
</protein>
<gene>
    <name evidence="1" type="ORF">Tco_1004773</name>
</gene>
<accession>A0ABQ5FD02</accession>
<sequence length="177" mass="19297">FIEESNSLSMREGIANKSTDALPSGEDLLCGTDANAPLGSSNASGSSHCKGTLFGVESNLNFDSTSKAVGGVHGISATKINMPYVLEKELVLVYNRFAQLMNDMERNGIIFPKVTINTKLLNCLQPEWLKGKKLEKSYDPLALVAHMGTSSRTITPYYVTHPSSVVDYDDDYQRDAV</sequence>
<name>A0ABQ5FD02_9ASTR</name>
<reference evidence="1" key="1">
    <citation type="journal article" date="2022" name="Int. J. Mol. Sci.">
        <title>Draft Genome of Tanacetum Coccineum: Genomic Comparison of Closely Related Tanacetum-Family Plants.</title>
        <authorList>
            <person name="Yamashiro T."/>
            <person name="Shiraishi A."/>
            <person name="Nakayama K."/>
            <person name="Satake H."/>
        </authorList>
    </citation>
    <scope>NUCLEOTIDE SEQUENCE</scope>
</reference>
<feature type="non-terminal residue" evidence="1">
    <location>
        <position position="1"/>
    </location>
</feature>
<dbReference type="Proteomes" id="UP001151760">
    <property type="component" value="Unassembled WGS sequence"/>
</dbReference>
<evidence type="ECO:0000313" key="1">
    <source>
        <dbReference type="EMBL" id="GJT61240.1"/>
    </source>
</evidence>